<accession>A0A1G9YPV9</accession>
<dbReference type="GO" id="GO:0003700">
    <property type="term" value="F:DNA-binding transcription factor activity"/>
    <property type="evidence" value="ECO:0007669"/>
    <property type="project" value="InterPro"/>
</dbReference>
<evidence type="ECO:0000256" key="2">
    <source>
        <dbReference type="ARBA" id="ARBA00023125"/>
    </source>
</evidence>
<name>A0A1G9YPV9_9FIRM</name>
<evidence type="ECO:0000256" key="3">
    <source>
        <dbReference type="ARBA" id="ARBA00023163"/>
    </source>
</evidence>
<dbReference type="STRING" id="349095.SAMN05660299_02119"/>
<protein>
    <submittedName>
        <fullName evidence="5">DNA-binding transcriptional regulator, MarR family</fullName>
    </submittedName>
</protein>
<feature type="domain" description="HTH marR-type" evidence="4">
    <location>
        <begin position="4"/>
        <end position="135"/>
    </location>
</feature>
<sequence length="143" mass="16498">MEKTDTVVHQLYQTTRIITKEINRLLEQYELHSSEWTVIASIKEKGVVSQIVLAEHLNIEPSAISKSLISLEKKGLIQREEGLDKREKRVSLTEKAMGLYPTWEHIVKQHRNQLLQGVSAEKLDDLFLTLKTIFFNAQNITKS</sequence>
<dbReference type="PROSITE" id="PS50995">
    <property type="entry name" value="HTH_MARR_2"/>
    <property type="match status" value="1"/>
</dbReference>
<dbReference type="OrthoDB" id="1625696at2"/>
<dbReference type="InterPro" id="IPR036388">
    <property type="entry name" value="WH-like_DNA-bd_sf"/>
</dbReference>
<dbReference type="InterPro" id="IPR000835">
    <property type="entry name" value="HTH_MarR-typ"/>
</dbReference>
<dbReference type="PANTHER" id="PTHR42756">
    <property type="entry name" value="TRANSCRIPTIONAL REGULATOR, MARR"/>
    <property type="match status" value="1"/>
</dbReference>
<evidence type="ECO:0000313" key="5">
    <source>
        <dbReference type="EMBL" id="SDN10615.1"/>
    </source>
</evidence>
<dbReference type="SMART" id="SM00347">
    <property type="entry name" value="HTH_MARR"/>
    <property type="match status" value="1"/>
</dbReference>
<keyword evidence="6" id="KW-1185">Reference proteome</keyword>
<dbReference type="GO" id="GO:0003677">
    <property type="term" value="F:DNA binding"/>
    <property type="evidence" value="ECO:0007669"/>
    <property type="project" value="UniProtKB-KW"/>
</dbReference>
<proteinExistence type="predicted"/>
<evidence type="ECO:0000313" key="6">
    <source>
        <dbReference type="Proteomes" id="UP000199309"/>
    </source>
</evidence>
<dbReference type="RefSeq" id="WP_091651626.1">
    <property type="nucleotide sequence ID" value="NZ_FNHQ01000024.1"/>
</dbReference>
<keyword evidence="3" id="KW-0804">Transcription</keyword>
<dbReference type="PANTHER" id="PTHR42756:SF1">
    <property type="entry name" value="TRANSCRIPTIONAL REPRESSOR OF EMRAB OPERON"/>
    <property type="match status" value="1"/>
</dbReference>
<dbReference type="PRINTS" id="PR00598">
    <property type="entry name" value="HTHMARR"/>
</dbReference>
<organism evidence="5 6">
    <name type="scientific">Megasphaera paucivorans</name>
    <dbReference type="NCBI Taxonomy" id="349095"/>
    <lineage>
        <taxon>Bacteria</taxon>
        <taxon>Bacillati</taxon>
        <taxon>Bacillota</taxon>
        <taxon>Negativicutes</taxon>
        <taxon>Veillonellales</taxon>
        <taxon>Veillonellaceae</taxon>
        <taxon>Megasphaera</taxon>
    </lineage>
</organism>
<dbReference type="SUPFAM" id="SSF46785">
    <property type="entry name" value="Winged helix' DNA-binding domain"/>
    <property type="match status" value="1"/>
</dbReference>
<dbReference type="Proteomes" id="UP000199309">
    <property type="component" value="Unassembled WGS sequence"/>
</dbReference>
<gene>
    <name evidence="5" type="ORF">SAMN05660299_02119</name>
</gene>
<dbReference type="AlphaFoldDB" id="A0A1G9YPV9"/>
<keyword evidence="1" id="KW-0805">Transcription regulation</keyword>
<keyword evidence="2 5" id="KW-0238">DNA-binding</keyword>
<dbReference type="InterPro" id="IPR036390">
    <property type="entry name" value="WH_DNA-bd_sf"/>
</dbReference>
<dbReference type="Pfam" id="PF01047">
    <property type="entry name" value="MarR"/>
    <property type="match status" value="1"/>
</dbReference>
<evidence type="ECO:0000256" key="1">
    <source>
        <dbReference type="ARBA" id="ARBA00023015"/>
    </source>
</evidence>
<evidence type="ECO:0000259" key="4">
    <source>
        <dbReference type="PROSITE" id="PS50995"/>
    </source>
</evidence>
<reference evidence="5 6" key="1">
    <citation type="submission" date="2016-10" db="EMBL/GenBank/DDBJ databases">
        <authorList>
            <person name="de Groot N.N."/>
        </authorList>
    </citation>
    <scope>NUCLEOTIDE SEQUENCE [LARGE SCALE GENOMIC DNA]</scope>
    <source>
        <strain evidence="5 6">DSM 16981</strain>
    </source>
</reference>
<dbReference type="EMBL" id="FNHQ01000024">
    <property type="protein sequence ID" value="SDN10615.1"/>
    <property type="molecule type" value="Genomic_DNA"/>
</dbReference>
<dbReference type="Gene3D" id="1.10.10.10">
    <property type="entry name" value="Winged helix-like DNA-binding domain superfamily/Winged helix DNA-binding domain"/>
    <property type="match status" value="1"/>
</dbReference>